<dbReference type="SUPFAM" id="SSF118001">
    <property type="entry name" value="YehU-like"/>
    <property type="match status" value="1"/>
</dbReference>
<gene>
    <name evidence="3" type="ORF">A7E78_01970</name>
</gene>
<dbReference type="KEGG" id="pef:A7E78_01970"/>
<evidence type="ECO:0008006" key="5">
    <source>
        <dbReference type="Google" id="ProtNLM"/>
    </source>
</evidence>
<proteinExistence type="inferred from homology"/>
<reference evidence="3 4" key="1">
    <citation type="journal article" date="2017" name="Genome Announc.">
        <title>Complete Genome Sequences of Two Acetylene-Fermenting Pelobacter acetylenicus Strains.</title>
        <authorList>
            <person name="Sutton J.M."/>
            <person name="Baesman S.M."/>
            <person name="Fierst J.L."/>
            <person name="Poret-Peterson A.T."/>
            <person name="Oremland R.S."/>
            <person name="Dunlap D.S."/>
            <person name="Akob D.M."/>
        </authorList>
    </citation>
    <scope>NUCLEOTIDE SEQUENCE [LARGE SCALE GENOMIC DNA]</scope>
    <source>
        <strain evidence="3 4">SFB93</strain>
    </source>
</reference>
<keyword evidence="4" id="KW-1185">Reference proteome</keyword>
<dbReference type="Pfam" id="PF06794">
    <property type="entry name" value="UPF0270"/>
    <property type="match status" value="1"/>
</dbReference>
<organism evidence="3 4">
    <name type="scientific">Syntrophotalea acetylenivorans</name>
    <dbReference type="NCBI Taxonomy" id="1842532"/>
    <lineage>
        <taxon>Bacteria</taxon>
        <taxon>Pseudomonadati</taxon>
        <taxon>Thermodesulfobacteriota</taxon>
        <taxon>Desulfuromonadia</taxon>
        <taxon>Desulfuromonadales</taxon>
        <taxon>Syntrophotaleaceae</taxon>
        <taxon>Syntrophotalea</taxon>
    </lineage>
</organism>
<accession>A0A1L3GLF1</accession>
<dbReference type="Proteomes" id="UP000182517">
    <property type="component" value="Chromosome"/>
</dbReference>
<dbReference type="STRING" id="1842532.A7E78_01970"/>
<protein>
    <recommendedName>
        <fullName evidence="5">YheU family protein</fullName>
    </recommendedName>
</protein>
<evidence type="ECO:0000313" key="4">
    <source>
        <dbReference type="Proteomes" id="UP000182517"/>
    </source>
</evidence>
<feature type="compositionally biased region" description="Basic and acidic residues" evidence="2">
    <location>
        <begin position="8"/>
        <end position="20"/>
    </location>
</feature>
<dbReference type="EMBL" id="CP015519">
    <property type="protein sequence ID" value="APG26735.1"/>
    <property type="molecule type" value="Genomic_DNA"/>
</dbReference>
<dbReference type="InterPro" id="IPR010648">
    <property type="entry name" value="UPF0270"/>
</dbReference>
<feature type="region of interest" description="Disordered" evidence="2">
    <location>
        <begin position="1"/>
        <end position="20"/>
    </location>
</feature>
<dbReference type="InterPro" id="IPR036685">
    <property type="entry name" value="YehU-like_sf"/>
</dbReference>
<evidence type="ECO:0000256" key="1">
    <source>
        <dbReference type="ARBA" id="ARBA00006450"/>
    </source>
</evidence>
<dbReference type="RefSeq" id="WP_072282695.1">
    <property type="nucleotide sequence ID" value="NZ_CP015519.1"/>
</dbReference>
<dbReference type="AlphaFoldDB" id="A0A1L3GLF1"/>
<comment type="similarity">
    <text evidence="1">Belongs to the UPF0270 family.</text>
</comment>
<name>A0A1L3GLF1_9BACT</name>
<sequence length="81" mass="9322">MHQVNNSDHSEEGVEIPHKEIKPDTLRRMIQEFVTRDGCDWAETGCTLEDKVEEVLQQLKNQQVKVVFDLKTQTANLVPCT</sequence>
<evidence type="ECO:0000256" key="2">
    <source>
        <dbReference type="SAM" id="MobiDB-lite"/>
    </source>
</evidence>
<dbReference type="Gene3D" id="1.10.10.610">
    <property type="entry name" value="YehU-like"/>
    <property type="match status" value="1"/>
</dbReference>
<evidence type="ECO:0000313" key="3">
    <source>
        <dbReference type="EMBL" id="APG26735.1"/>
    </source>
</evidence>